<keyword evidence="3" id="KW-0804">Transcription</keyword>
<dbReference type="Pfam" id="PF09339">
    <property type="entry name" value="HTH_IclR"/>
    <property type="match status" value="1"/>
</dbReference>
<comment type="caution">
    <text evidence="6">The sequence shown here is derived from an EMBL/GenBank/DDBJ whole genome shotgun (WGS) entry which is preliminary data.</text>
</comment>
<feature type="domain" description="IclR-ED" evidence="5">
    <location>
        <begin position="64"/>
        <end position="247"/>
    </location>
</feature>
<dbReference type="InterPro" id="IPR029016">
    <property type="entry name" value="GAF-like_dom_sf"/>
</dbReference>
<dbReference type="PROSITE" id="PS51077">
    <property type="entry name" value="HTH_ICLR"/>
    <property type="match status" value="1"/>
</dbReference>
<dbReference type="InterPro" id="IPR005471">
    <property type="entry name" value="Tscrpt_reg_IclR_N"/>
</dbReference>
<evidence type="ECO:0000313" key="6">
    <source>
        <dbReference type="EMBL" id="MDQ0340815.1"/>
    </source>
</evidence>
<dbReference type="Gene3D" id="1.10.10.10">
    <property type="entry name" value="Winged helix-like DNA-binding domain superfamily/Winged helix DNA-binding domain"/>
    <property type="match status" value="1"/>
</dbReference>
<dbReference type="SMART" id="SM00346">
    <property type="entry name" value="HTH_ICLR"/>
    <property type="match status" value="1"/>
</dbReference>
<keyword evidence="7" id="KW-1185">Reference proteome</keyword>
<dbReference type="GO" id="GO:0003677">
    <property type="term" value="F:DNA binding"/>
    <property type="evidence" value="ECO:0007669"/>
    <property type="project" value="UniProtKB-KW"/>
</dbReference>
<keyword evidence="2 6" id="KW-0238">DNA-binding</keyword>
<evidence type="ECO:0000256" key="1">
    <source>
        <dbReference type="ARBA" id="ARBA00023015"/>
    </source>
</evidence>
<dbReference type="SUPFAM" id="SSF46785">
    <property type="entry name" value="Winged helix' DNA-binding domain"/>
    <property type="match status" value="1"/>
</dbReference>
<dbReference type="PANTHER" id="PTHR30136">
    <property type="entry name" value="HELIX-TURN-HELIX TRANSCRIPTIONAL REGULATOR, ICLR FAMILY"/>
    <property type="match status" value="1"/>
</dbReference>
<accession>A0ABU0CXM6</accession>
<proteinExistence type="predicted"/>
<dbReference type="InterPro" id="IPR036390">
    <property type="entry name" value="WH_DNA-bd_sf"/>
</dbReference>
<evidence type="ECO:0000313" key="7">
    <source>
        <dbReference type="Proteomes" id="UP001232445"/>
    </source>
</evidence>
<dbReference type="Gene3D" id="3.30.450.40">
    <property type="match status" value="1"/>
</dbReference>
<reference evidence="6 7" key="1">
    <citation type="submission" date="2023-07" db="EMBL/GenBank/DDBJ databases">
        <title>Genomic Encyclopedia of Type Strains, Phase IV (KMG-IV): sequencing the most valuable type-strain genomes for metagenomic binning, comparative biology and taxonomic classification.</title>
        <authorList>
            <person name="Goeker M."/>
        </authorList>
    </citation>
    <scope>NUCLEOTIDE SEQUENCE [LARGE SCALE GENOMIC DNA]</scope>
    <source>
        <strain evidence="6 7">DSM 17740</strain>
    </source>
</reference>
<organism evidence="6 7">
    <name type="scientific">Caldalkalibacillus uzonensis</name>
    <dbReference type="NCBI Taxonomy" id="353224"/>
    <lineage>
        <taxon>Bacteria</taxon>
        <taxon>Bacillati</taxon>
        <taxon>Bacillota</taxon>
        <taxon>Bacilli</taxon>
        <taxon>Bacillales</taxon>
        <taxon>Bacillaceae</taxon>
        <taxon>Caldalkalibacillus</taxon>
    </lineage>
</organism>
<protein>
    <submittedName>
        <fullName evidence="6">DNA-binding IclR family transcriptional regulator</fullName>
    </submittedName>
</protein>
<sequence>MQTIQRTIQILKSFSVENKRLSMADLHRITGLPKSTLQRILTTLVMEGFLDKDEKSKTYQLGIEIYFLGHLVEKNSSLLSVSTPVMERIRDQTGEMVTLNVIHQNQRKCIGYVQGKHELTTFTYIGHTSPLYAGASAKILFAYLPEKEIENYLQTVALKQLTEKTITNKALLRKELASIRRQGYAISYGERVKGAFTISGPIFDRSGQIIAGLSLGIPTARSDDYNHSELISLVKEGCNEISQKIGYQPVK</sequence>
<feature type="domain" description="HTH iclR-type" evidence="4">
    <location>
        <begin position="1"/>
        <end position="63"/>
    </location>
</feature>
<dbReference type="PROSITE" id="PS51078">
    <property type="entry name" value="ICLR_ED"/>
    <property type="match status" value="1"/>
</dbReference>
<evidence type="ECO:0000256" key="3">
    <source>
        <dbReference type="ARBA" id="ARBA00023163"/>
    </source>
</evidence>
<dbReference type="Proteomes" id="UP001232445">
    <property type="component" value="Unassembled WGS sequence"/>
</dbReference>
<name>A0ABU0CXM6_9BACI</name>
<dbReference type="RefSeq" id="WP_307343106.1">
    <property type="nucleotide sequence ID" value="NZ_JAUSUQ010000020.1"/>
</dbReference>
<dbReference type="InterPro" id="IPR036388">
    <property type="entry name" value="WH-like_DNA-bd_sf"/>
</dbReference>
<dbReference type="InterPro" id="IPR014757">
    <property type="entry name" value="Tscrpt_reg_IclR_C"/>
</dbReference>
<evidence type="ECO:0000259" key="4">
    <source>
        <dbReference type="PROSITE" id="PS51077"/>
    </source>
</evidence>
<dbReference type="PANTHER" id="PTHR30136:SF24">
    <property type="entry name" value="HTH-TYPE TRANSCRIPTIONAL REPRESSOR ALLR"/>
    <property type="match status" value="1"/>
</dbReference>
<dbReference type="InterPro" id="IPR050707">
    <property type="entry name" value="HTH_MetabolicPath_Reg"/>
</dbReference>
<evidence type="ECO:0000259" key="5">
    <source>
        <dbReference type="PROSITE" id="PS51078"/>
    </source>
</evidence>
<evidence type="ECO:0000256" key="2">
    <source>
        <dbReference type="ARBA" id="ARBA00023125"/>
    </source>
</evidence>
<dbReference type="SUPFAM" id="SSF55781">
    <property type="entry name" value="GAF domain-like"/>
    <property type="match status" value="1"/>
</dbReference>
<keyword evidence="1" id="KW-0805">Transcription regulation</keyword>
<dbReference type="Pfam" id="PF01614">
    <property type="entry name" value="IclR_C"/>
    <property type="match status" value="1"/>
</dbReference>
<dbReference type="EMBL" id="JAUSUQ010000020">
    <property type="protein sequence ID" value="MDQ0340815.1"/>
    <property type="molecule type" value="Genomic_DNA"/>
</dbReference>
<gene>
    <name evidence="6" type="ORF">J2S00_003655</name>
</gene>